<keyword evidence="3" id="KW-1185">Reference proteome</keyword>
<dbReference type="AlphaFoldDB" id="A0AAN5I5Y5"/>
<comment type="caution">
    <text evidence="2">The sequence shown here is derived from an EMBL/GenBank/DDBJ whole genome shotgun (WGS) entry which is preliminary data.</text>
</comment>
<proteinExistence type="predicted"/>
<feature type="region of interest" description="Disordered" evidence="1">
    <location>
        <begin position="1"/>
        <end position="30"/>
    </location>
</feature>
<evidence type="ECO:0000313" key="2">
    <source>
        <dbReference type="EMBL" id="GMR51826.1"/>
    </source>
</evidence>
<evidence type="ECO:0000313" key="3">
    <source>
        <dbReference type="Proteomes" id="UP001328107"/>
    </source>
</evidence>
<feature type="region of interest" description="Disordered" evidence="1">
    <location>
        <begin position="72"/>
        <end position="95"/>
    </location>
</feature>
<feature type="non-terminal residue" evidence="2">
    <location>
        <position position="1"/>
    </location>
</feature>
<reference evidence="3" key="1">
    <citation type="submission" date="2022-10" db="EMBL/GenBank/DDBJ databases">
        <title>Genome assembly of Pristionchus species.</title>
        <authorList>
            <person name="Yoshida K."/>
            <person name="Sommer R.J."/>
        </authorList>
    </citation>
    <scope>NUCLEOTIDE SEQUENCE [LARGE SCALE GENOMIC DNA]</scope>
    <source>
        <strain evidence="3">RS5460</strain>
    </source>
</reference>
<dbReference type="Proteomes" id="UP001328107">
    <property type="component" value="Unassembled WGS sequence"/>
</dbReference>
<protein>
    <submittedName>
        <fullName evidence="2">Uncharacterized protein</fullName>
    </submittedName>
</protein>
<organism evidence="2 3">
    <name type="scientific">Pristionchus mayeri</name>
    <dbReference type="NCBI Taxonomy" id="1317129"/>
    <lineage>
        <taxon>Eukaryota</taxon>
        <taxon>Metazoa</taxon>
        <taxon>Ecdysozoa</taxon>
        <taxon>Nematoda</taxon>
        <taxon>Chromadorea</taxon>
        <taxon>Rhabditida</taxon>
        <taxon>Rhabditina</taxon>
        <taxon>Diplogasteromorpha</taxon>
        <taxon>Diplogasteroidea</taxon>
        <taxon>Neodiplogasteridae</taxon>
        <taxon>Pristionchus</taxon>
    </lineage>
</organism>
<dbReference type="EMBL" id="BTRK01000005">
    <property type="protein sequence ID" value="GMR51826.1"/>
    <property type="molecule type" value="Genomic_DNA"/>
</dbReference>
<sequence>GVSLRYSQRRSRGGPHQDDIIHREGSPQPQFSSLVVFPPSSDPLRICFDHENVVHWTAKVSLQKSKSFHLLLPLSSPDRSRDNSSEGGKSGGETQ</sequence>
<accession>A0AAN5I5Y5</accession>
<name>A0AAN5I5Y5_9BILA</name>
<evidence type="ECO:0000256" key="1">
    <source>
        <dbReference type="SAM" id="MobiDB-lite"/>
    </source>
</evidence>
<gene>
    <name evidence="2" type="ORF">PMAYCL1PPCAC_22021</name>
</gene>
<feature type="compositionally biased region" description="Basic and acidic residues" evidence="1">
    <location>
        <begin position="15"/>
        <end position="25"/>
    </location>
</feature>